<evidence type="ECO:0000313" key="2">
    <source>
        <dbReference type="EMBL" id="KAK4227749.1"/>
    </source>
</evidence>
<dbReference type="Proteomes" id="UP001301958">
    <property type="component" value="Unassembled WGS sequence"/>
</dbReference>
<keyword evidence="1" id="KW-0732">Signal</keyword>
<reference evidence="2" key="2">
    <citation type="submission" date="2023-05" db="EMBL/GenBank/DDBJ databases">
        <authorList>
            <consortium name="Lawrence Berkeley National Laboratory"/>
            <person name="Steindorff A."/>
            <person name="Hensen N."/>
            <person name="Bonometti L."/>
            <person name="Westerberg I."/>
            <person name="Brannstrom I.O."/>
            <person name="Guillou S."/>
            <person name="Cros-Aarteil S."/>
            <person name="Calhoun S."/>
            <person name="Haridas S."/>
            <person name="Kuo A."/>
            <person name="Mondo S."/>
            <person name="Pangilinan J."/>
            <person name="Riley R."/>
            <person name="Labutti K."/>
            <person name="Andreopoulos B."/>
            <person name="Lipzen A."/>
            <person name="Chen C."/>
            <person name="Yanf M."/>
            <person name="Daum C."/>
            <person name="Ng V."/>
            <person name="Clum A."/>
            <person name="Ohm R."/>
            <person name="Martin F."/>
            <person name="Silar P."/>
            <person name="Natvig D."/>
            <person name="Lalanne C."/>
            <person name="Gautier V."/>
            <person name="Ament-Velasquez S.L."/>
            <person name="Kruys A."/>
            <person name="Hutchinson M.I."/>
            <person name="Powell A.J."/>
            <person name="Barry K."/>
            <person name="Miller A.N."/>
            <person name="Grigoriev I.V."/>
            <person name="Debuchy R."/>
            <person name="Gladieux P."/>
            <person name="Thoren M.H."/>
            <person name="Johannesson H."/>
        </authorList>
    </citation>
    <scope>NUCLEOTIDE SEQUENCE</scope>
    <source>
        <strain evidence="2">CBS 990.96</strain>
    </source>
</reference>
<accession>A0AAN7H547</accession>
<gene>
    <name evidence="2" type="ORF">QBC38DRAFT_363470</name>
</gene>
<reference evidence="2" key="1">
    <citation type="journal article" date="2023" name="Mol. Phylogenet. Evol.">
        <title>Genome-scale phylogeny and comparative genomics of the fungal order Sordariales.</title>
        <authorList>
            <person name="Hensen N."/>
            <person name="Bonometti L."/>
            <person name="Westerberg I."/>
            <person name="Brannstrom I.O."/>
            <person name="Guillou S."/>
            <person name="Cros-Aarteil S."/>
            <person name="Calhoun S."/>
            <person name="Haridas S."/>
            <person name="Kuo A."/>
            <person name="Mondo S."/>
            <person name="Pangilinan J."/>
            <person name="Riley R."/>
            <person name="LaButti K."/>
            <person name="Andreopoulos B."/>
            <person name="Lipzen A."/>
            <person name="Chen C."/>
            <person name="Yan M."/>
            <person name="Daum C."/>
            <person name="Ng V."/>
            <person name="Clum A."/>
            <person name="Steindorff A."/>
            <person name="Ohm R.A."/>
            <person name="Martin F."/>
            <person name="Silar P."/>
            <person name="Natvig D.O."/>
            <person name="Lalanne C."/>
            <person name="Gautier V."/>
            <person name="Ament-Velasquez S.L."/>
            <person name="Kruys A."/>
            <person name="Hutchinson M.I."/>
            <person name="Powell A.J."/>
            <person name="Barry K."/>
            <person name="Miller A.N."/>
            <person name="Grigoriev I.V."/>
            <person name="Debuchy R."/>
            <person name="Gladieux P."/>
            <person name="Hiltunen Thoren M."/>
            <person name="Johannesson H."/>
        </authorList>
    </citation>
    <scope>NUCLEOTIDE SEQUENCE</scope>
    <source>
        <strain evidence="2">CBS 990.96</strain>
    </source>
</reference>
<organism evidence="2 3">
    <name type="scientific">Podospora fimiseda</name>
    <dbReference type="NCBI Taxonomy" id="252190"/>
    <lineage>
        <taxon>Eukaryota</taxon>
        <taxon>Fungi</taxon>
        <taxon>Dikarya</taxon>
        <taxon>Ascomycota</taxon>
        <taxon>Pezizomycotina</taxon>
        <taxon>Sordariomycetes</taxon>
        <taxon>Sordariomycetidae</taxon>
        <taxon>Sordariales</taxon>
        <taxon>Podosporaceae</taxon>
        <taxon>Podospora</taxon>
    </lineage>
</organism>
<evidence type="ECO:0000256" key="1">
    <source>
        <dbReference type="SAM" id="SignalP"/>
    </source>
</evidence>
<name>A0AAN7H547_9PEZI</name>
<protein>
    <recommendedName>
        <fullName evidence="4">Ubiquitin 3 binding protein But2 C-terminal domain-containing protein</fullName>
    </recommendedName>
</protein>
<evidence type="ECO:0008006" key="4">
    <source>
        <dbReference type="Google" id="ProtNLM"/>
    </source>
</evidence>
<sequence>MRFLSLLGATLTLLSSSKAFPNITDPILPWQITHVSTFSPSSYPASHPHSRIFFTISDPNTITVGPPHPFGAIEFPPSTANCSVYWQSHSEDPRGPEWPFNTCAEMRISTGKWTFEIREGTWNIGVTGSAVTRNFVAVIRLSEVVVLGTGGIWRHKYEGEAAFAVGQNMEGACGGSGVCGYSLKDGPFLVNQRLVEAKCIIGNCDI</sequence>
<dbReference type="EMBL" id="MU865327">
    <property type="protein sequence ID" value="KAK4227749.1"/>
    <property type="molecule type" value="Genomic_DNA"/>
</dbReference>
<feature type="chain" id="PRO_5042907775" description="Ubiquitin 3 binding protein But2 C-terminal domain-containing protein" evidence="1">
    <location>
        <begin position="20"/>
        <end position="206"/>
    </location>
</feature>
<keyword evidence="3" id="KW-1185">Reference proteome</keyword>
<dbReference type="AlphaFoldDB" id="A0AAN7H547"/>
<feature type="signal peptide" evidence="1">
    <location>
        <begin position="1"/>
        <end position="19"/>
    </location>
</feature>
<comment type="caution">
    <text evidence="2">The sequence shown here is derived from an EMBL/GenBank/DDBJ whole genome shotgun (WGS) entry which is preliminary data.</text>
</comment>
<evidence type="ECO:0000313" key="3">
    <source>
        <dbReference type="Proteomes" id="UP001301958"/>
    </source>
</evidence>
<proteinExistence type="predicted"/>